<sequence length="178" mass="20008">MQMRYVLSNDAEMQNGRRPAALRSVENLSVHDVRSVHSVAFFQLWILDHCLELGWRRNSREGHVQLTTGEAGRRQVQSQVVHRLSLPFVDGHSERRLDRELLASQLAGKAGVITVAYEHDSWNQHVLSAALPGHDLGVDDIGLELHHPKSSTDTKSSSGFKFRMSMIGAPFLSVSLYR</sequence>
<dbReference type="Proteomes" id="UP001165121">
    <property type="component" value="Unassembled WGS sequence"/>
</dbReference>
<evidence type="ECO:0000313" key="1">
    <source>
        <dbReference type="EMBL" id="GMF51136.1"/>
    </source>
</evidence>
<accession>A0A9W6Y306</accession>
<name>A0A9W6Y306_9STRA</name>
<evidence type="ECO:0000313" key="2">
    <source>
        <dbReference type="Proteomes" id="UP001165121"/>
    </source>
</evidence>
<gene>
    <name evidence="1" type="ORF">Pfra01_002058900</name>
</gene>
<reference evidence="1" key="1">
    <citation type="submission" date="2023-04" db="EMBL/GenBank/DDBJ databases">
        <title>Phytophthora fragariaefolia NBRC 109709.</title>
        <authorList>
            <person name="Ichikawa N."/>
            <person name="Sato H."/>
            <person name="Tonouchi N."/>
        </authorList>
    </citation>
    <scope>NUCLEOTIDE SEQUENCE</scope>
    <source>
        <strain evidence="1">NBRC 109709</strain>
    </source>
</reference>
<dbReference type="EMBL" id="BSXT01002820">
    <property type="protein sequence ID" value="GMF51136.1"/>
    <property type="molecule type" value="Genomic_DNA"/>
</dbReference>
<proteinExistence type="predicted"/>
<dbReference type="AlphaFoldDB" id="A0A9W6Y306"/>
<keyword evidence="2" id="KW-1185">Reference proteome</keyword>
<protein>
    <submittedName>
        <fullName evidence="1">Unnamed protein product</fullName>
    </submittedName>
</protein>
<comment type="caution">
    <text evidence="1">The sequence shown here is derived from an EMBL/GenBank/DDBJ whole genome shotgun (WGS) entry which is preliminary data.</text>
</comment>
<organism evidence="1 2">
    <name type="scientific">Phytophthora fragariaefolia</name>
    <dbReference type="NCBI Taxonomy" id="1490495"/>
    <lineage>
        <taxon>Eukaryota</taxon>
        <taxon>Sar</taxon>
        <taxon>Stramenopiles</taxon>
        <taxon>Oomycota</taxon>
        <taxon>Peronosporomycetes</taxon>
        <taxon>Peronosporales</taxon>
        <taxon>Peronosporaceae</taxon>
        <taxon>Phytophthora</taxon>
    </lineage>
</organism>